<dbReference type="Gene3D" id="3.40.50.1820">
    <property type="entry name" value="alpha/beta hydrolase"/>
    <property type="match status" value="1"/>
</dbReference>
<accession>A0A6J4QPQ9</accession>
<dbReference type="PANTHER" id="PTHR43037">
    <property type="entry name" value="UNNAMED PRODUCT-RELATED"/>
    <property type="match status" value="1"/>
</dbReference>
<reference evidence="4" key="1">
    <citation type="submission" date="2020-02" db="EMBL/GenBank/DDBJ databases">
        <authorList>
            <person name="Meier V. D."/>
        </authorList>
    </citation>
    <scope>NUCLEOTIDE SEQUENCE</scope>
    <source>
        <strain evidence="4">AVDCRST_MAG02</strain>
    </source>
</reference>
<sequence length="402" mass="41852">MNETIQARMAEATRLTQEGRLDEAASMIQSALGSSLPAASPSLGSFPNLGAFPNFGAGGTNGPIDVTSQLLRETPQGPAPRRGTGPNLRSRGVRHPSAGNAGGAAGAQTGARAGGRFEARSYSGAAGGRSYKLYVPTGYAGEAVPLVVMLHGCTQDPDDFAAGTRMNALAEEHGFLVAYPAQTNSANMQKCWNWFQAADQQRGRGEPAIIAGITQQVIEDYEVDEGRVYVAGMSAGGAMAAIMGATYPDLYAAVGVHSGLAPGSAHDMPSAFSAMRQGNPGTPMPRASSNGQAGVVPTIVFHGDRDGTVHPRNGDRLLAHLTAGDGSSLKVSTRQGRKPDGHAFTRISYKDADGRPMVERWSVHGLAHAWSGGGHPGSYTDPKGPDASAEMVRFFGQHARTK</sequence>
<keyword evidence="1" id="KW-0732">Signal</keyword>
<name>A0A6J4QPQ9_9ACTN</name>
<dbReference type="Pfam" id="PF10503">
    <property type="entry name" value="Esterase_PHB"/>
    <property type="match status" value="1"/>
</dbReference>
<gene>
    <name evidence="4" type="ORF">AVDCRST_MAG02-1050</name>
</gene>
<dbReference type="EMBL" id="CADCVH010000031">
    <property type="protein sequence ID" value="CAA9451194.1"/>
    <property type="molecule type" value="Genomic_DNA"/>
</dbReference>
<dbReference type="InterPro" id="IPR029058">
    <property type="entry name" value="AB_hydrolase_fold"/>
</dbReference>
<proteinExistence type="predicted"/>
<dbReference type="InterPro" id="IPR010126">
    <property type="entry name" value="Esterase_phb"/>
</dbReference>
<dbReference type="GO" id="GO:0016787">
    <property type="term" value="F:hydrolase activity"/>
    <property type="evidence" value="ECO:0007669"/>
    <property type="project" value="UniProtKB-KW"/>
</dbReference>
<evidence type="ECO:0000256" key="3">
    <source>
        <dbReference type="SAM" id="MobiDB-lite"/>
    </source>
</evidence>
<dbReference type="NCBIfam" id="TIGR01840">
    <property type="entry name" value="esterase_phb"/>
    <property type="match status" value="1"/>
</dbReference>
<dbReference type="AlphaFoldDB" id="A0A6J4QPQ9"/>
<keyword evidence="2" id="KW-0378">Hydrolase</keyword>
<organism evidence="4">
    <name type="scientific">uncultured Rubrobacteraceae bacterium</name>
    <dbReference type="NCBI Taxonomy" id="349277"/>
    <lineage>
        <taxon>Bacteria</taxon>
        <taxon>Bacillati</taxon>
        <taxon>Actinomycetota</taxon>
        <taxon>Rubrobacteria</taxon>
        <taxon>Rubrobacterales</taxon>
        <taxon>Rubrobacteraceae</taxon>
        <taxon>environmental samples</taxon>
    </lineage>
</organism>
<dbReference type="SUPFAM" id="SSF53474">
    <property type="entry name" value="alpha/beta-Hydrolases"/>
    <property type="match status" value="1"/>
</dbReference>
<feature type="region of interest" description="Disordered" evidence="3">
    <location>
        <begin position="73"/>
        <end position="112"/>
    </location>
</feature>
<evidence type="ECO:0000256" key="2">
    <source>
        <dbReference type="ARBA" id="ARBA00022801"/>
    </source>
</evidence>
<protein>
    <submittedName>
        <fullName evidence="4">Poly(3-hydroxyalkanoate) depolymerase</fullName>
    </submittedName>
</protein>
<dbReference type="GO" id="GO:0005576">
    <property type="term" value="C:extracellular region"/>
    <property type="evidence" value="ECO:0007669"/>
    <property type="project" value="InterPro"/>
</dbReference>
<evidence type="ECO:0000313" key="4">
    <source>
        <dbReference type="EMBL" id="CAA9451194.1"/>
    </source>
</evidence>
<dbReference type="InterPro" id="IPR050955">
    <property type="entry name" value="Plant_Biomass_Hydrol_Est"/>
</dbReference>
<dbReference type="PANTHER" id="PTHR43037:SF1">
    <property type="entry name" value="BLL1128 PROTEIN"/>
    <property type="match status" value="1"/>
</dbReference>
<evidence type="ECO:0000256" key="1">
    <source>
        <dbReference type="ARBA" id="ARBA00022729"/>
    </source>
</evidence>